<dbReference type="OMA" id="HIWCIES"/>
<dbReference type="OrthoDB" id="337844at2759"/>
<evidence type="ECO:0000256" key="1">
    <source>
        <dbReference type="SAM" id="Phobius"/>
    </source>
</evidence>
<dbReference type="EMBL" id="HG671086">
    <property type="protein sequence ID" value="CDI79801.1"/>
    <property type="molecule type" value="Genomic_DNA"/>
</dbReference>
<dbReference type="AlphaFoldDB" id="U6GHQ9"/>
<reference evidence="2" key="2">
    <citation type="submission" date="2013-10" db="EMBL/GenBank/DDBJ databases">
        <authorList>
            <person name="Aslett M."/>
        </authorList>
    </citation>
    <scope>NUCLEOTIDE SEQUENCE</scope>
    <source>
        <strain evidence="2">Houghton</strain>
    </source>
</reference>
<protein>
    <submittedName>
        <fullName evidence="2">Uncharacterized protein</fullName>
    </submittedName>
</protein>
<name>U6GHQ9_EIMAC</name>
<dbReference type="RefSeq" id="XP_013250144.1">
    <property type="nucleotide sequence ID" value="XM_013394690.1"/>
</dbReference>
<proteinExistence type="predicted"/>
<gene>
    <name evidence="2" type="ORF">EAH_00046350</name>
</gene>
<feature type="transmembrane region" description="Helical" evidence="1">
    <location>
        <begin position="135"/>
        <end position="162"/>
    </location>
</feature>
<keyword evidence="1" id="KW-1133">Transmembrane helix</keyword>
<dbReference type="Proteomes" id="UP000018050">
    <property type="component" value="Unassembled WGS sequence"/>
</dbReference>
<keyword evidence="3" id="KW-1185">Reference proteome</keyword>
<feature type="transmembrane region" description="Helical" evidence="1">
    <location>
        <begin position="92"/>
        <end position="115"/>
    </location>
</feature>
<keyword evidence="1" id="KW-0812">Transmembrane</keyword>
<dbReference type="GeneID" id="25272705"/>
<evidence type="ECO:0000313" key="3">
    <source>
        <dbReference type="Proteomes" id="UP000018050"/>
    </source>
</evidence>
<evidence type="ECO:0000313" key="2">
    <source>
        <dbReference type="EMBL" id="CDI79801.1"/>
    </source>
</evidence>
<dbReference type="VEuPathDB" id="ToxoDB:EAH_00046350"/>
<reference evidence="2" key="1">
    <citation type="submission" date="2013-10" db="EMBL/GenBank/DDBJ databases">
        <title>Genomic analysis of the causative agents of coccidiosis in chickens.</title>
        <authorList>
            <person name="Reid A.J."/>
            <person name="Blake D."/>
            <person name="Billington K."/>
            <person name="Browne H."/>
            <person name="Dunn M."/>
            <person name="Hung S."/>
            <person name="Kawahara F."/>
            <person name="Miranda-Saavedra D."/>
            <person name="Mourier T."/>
            <person name="Nagra H."/>
            <person name="Otto T.D."/>
            <person name="Rawlings N."/>
            <person name="Sanchez A."/>
            <person name="Sanders M."/>
            <person name="Subramaniam C."/>
            <person name="Tay Y."/>
            <person name="Dear P."/>
            <person name="Doerig C."/>
            <person name="Gruber A."/>
            <person name="Parkinson J."/>
            <person name="Shirley M."/>
            <person name="Wan K.L."/>
            <person name="Berriman M."/>
            <person name="Tomley F."/>
            <person name="Pain A."/>
        </authorList>
    </citation>
    <scope>NUCLEOTIDE SEQUENCE</scope>
    <source>
        <strain evidence="2">Houghton</strain>
    </source>
</reference>
<organism evidence="2 3">
    <name type="scientific">Eimeria acervulina</name>
    <name type="common">Coccidian parasite</name>
    <dbReference type="NCBI Taxonomy" id="5801"/>
    <lineage>
        <taxon>Eukaryota</taxon>
        <taxon>Sar</taxon>
        <taxon>Alveolata</taxon>
        <taxon>Apicomplexa</taxon>
        <taxon>Conoidasida</taxon>
        <taxon>Coccidia</taxon>
        <taxon>Eucoccidiorida</taxon>
        <taxon>Eimeriorina</taxon>
        <taxon>Eimeriidae</taxon>
        <taxon>Eimeria</taxon>
    </lineage>
</organism>
<accession>U6GHQ9</accession>
<feature type="transmembrane region" description="Helical" evidence="1">
    <location>
        <begin position="36"/>
        <end position="54"/>
    </location>
</feature>
<sequence length="194" mass="21486">MPSYGPPSSMPALTPLPSSGEDVYEDLPNFRGTPGVIIFCLYLLLVSSLFANLGRSDFNFVLYLLGYHIWCIESDMKTTAGLRRLVRGARQFAVLLSVATLVDITWNFIAYSTWACDKAEPQLCFPEPQDLQVRWSYGAHSLALTLSLINLVLKVLVIFLTFSWVQQQRKLLGFTGSRGTAMSPPQAAPVTMCG</sequence>
<keyword evidence="1" id="KW-0472">Membrane</keyword>